<gene>
    <name evidence="9" type="ORF">CONCODRAFT_36120</name>
</gene>
<keyword evidence="2" id="KW-0813">Transport</keyword>
<keyword evidence="10" id="KW-1185">Reference proteome</keyword>
<dbReference type="Pfam" id="PF07690">
    <property type="entry name" value="MFS_1"/>
    <property type="match status" value="1"/>
</dbReference>
<feature type="transmembrane region" description="Helical" evidence="6">
    <location>
        <begin position="367"/>
        <end position="390"/>
    </location>
</feature>
<dbReference type="OrthoDB" id="6770063at2759"/>
<sequence length="560" mass="60964">MRYHIPQWQLILVAFALTLCGSLAGVNTTIVATTTNIISKELEGTKNQLNWVAICFLLTSTALQPVYGKLADVIGHKNTLLASLVIFTAGSIGSGLSNNLLQLIIFRSITGIGSGGIGGMPNVILADLLPLESRGIYLGTMGALGALVSGFGPLLGGVIVDYLGTWRWCFYINIPISALAFAIILLLVHEAPLPDTMWQRIKKIDILGCLLLVTSICCILLGMNWGGNDYDWNSWQVITILCMGGVLLILFVYIENKIAKDPIISPKLFNKNNNLALLVSFVTGIQVLGYIYHYPKLLQGVHSVTPTSSGIYLLPFTQSIAVASIISGFITQRTGWYLIQGRLGGLLLAGGTIVWIFFITLEPKFVAHFIILGVVGIGTGLMNQSLVLVCHANTKSDLIAPITFMVILASQLGGVIGMSITSSIFTAKFEAFIKQFNPELEPHELLEKSLEIVGILDPQTLLNFKTAIVVAIKHVWYSLIPTSCIALVAMALIQNVGLDRKKPRIILSSIQSHPSLDNSLEEIPSNTKHLHEILPSIIETGEFSKNHSTIEYENLEKAKY</sequence>
<keyword evidence="5 6" id="KW-0472">Membrane</keyword>
<protein>
    <submittedName>
        <fullName evidence="9">MFS general substrate transporter</fullName>
    </submittedName>
</protein>
<feature type="chain" id="PRO_5007294724" evidence="7">
    <location>
        <begin position="25"/>
        <end position="560"/>
    </location>
</feature>
<feature type="signal peptide" evidence="7">
    <location>
        <begin position="1"/>
        <end position="24"/>
    </location>
</feature>
<dbReference type="InterPro" id="IPR036259">
    <property type="entry name" value="MFS_trans_sf"/>
</dbReference>
<dbReference type="STRING" id="796925.A0A137PDM1"/>
<proteinExistence type="predicted"/>
<dbReference type="GO" id="GO:0012505">
    <property type="term" value="C:endomembrane system"/>
    <property type="evidence" value="ECO:0007669"/>
    <property type="project" value="UniProtKB-SubCell"/>
</dbReference>
<feature type="transmembrane region" description="Helical" evidence="6">
    <location>
        <begin position="136"/>
        <end position="159"/>
    </location>
</feature>
<keyword evidence="3 6" id="KW-0812">Transmembrane</keyword>
<dbReference type="SUPFAM" id="SSF103473">
    <property type="entry name" value="MFS general substrate transporter"/>
    <property type="match status" value="1"/>
</dbReference>
<evidence type="ECO:0000313" key="9">
    <source>
        <dbReference type="EMBL" id="KXN73099.1"/>
    </source>
</evidence>
<evidence type="ECO:0000256" key="4">
    <source>
        <dbReference type="ARBA" id="ARBA00022989"/>
    </source>
</evidence>
<feature type="domain" description="Major facilitator superfamily (MFS) profile" evidence="8">
    <location>
        <begin position="13"/>
        <end position="501"/>
    </location>
</feature>
<feature type="transmembrane region" description="Helical" evidence="6">
    <location>
        <begin position="343"/>
        <end position="361"/>
    </location>
</feature>
<dbReference type="AlphaFoldDB" id="A0A137PDM1"/>
<evidence type="ECO:0000256" key="3">
    <source>
        <dbReference type="ARBA" id="ARBA00022692"/>
    </source>
</evidence>
<evidence type="ECO:0000313" key="10">
    <source>
        <dbReference type="Proteomes" id="UP000070444"/>
    </source>
</evidence>
<evidence type="ECO:0000256" key="2">
    <source>
        <dbReference type="ARBA" id="ARBA00022448"/>
    </source>
</evidence>
<dbReference type="InterPro" id="IPR011701">
    <property type="entry name" value="MFS"/>
</dbReference>
<feature type="transmembrane region" description="Helical" evidence="6">
    <location>
        <begin position="235"/>
        <end position="254"/>
    </location>
</feature>
<dbReference type="PANTHER" id="PTHR23501">
    <property type="entry name" value="MAJOR FACILITATOR SUPERFAMILY"/>
    <property type="match status" value="1"/>
</dbReference>
<accession>A0A137PDM1</accession>
<comment type="subcellular location">
    <subcellularLocation>
        <location evidence="1">Endomembrane system</location>
        <topology evidence="1">Multi-pass membrane protein</topology>
    </subcellularLocation>
</comment>
<name>A0A137PDM1_CONC2</name>
<feature type="transmembrane region" description="Helical" evidence="6">
    <location>
        <begin position="79"/>
        <end position="97"/>
    </location>
</feature>
<feature type="transmembrane region" description="Helical" evidence="6">
    <location>
        <begin position="402"/>
        <end position="425"/>
    </location>
</feature>
<evidence type="ECO:0000256" key="7">
    <source>
        <dbReference type="SAM" id="SignalP"/>
    </source>
</evidence>
<reference evidence="9 10" key="1">
    <citation type="journal article" date="2015" name="Genome Biol. Evol.">
        <title>Phylogenomic analyses indicate that early fungi evolved digesting cell walls of algal ancestors of land plants.</title>
        <authorList>
            <person name="Chang Y."/>
            <person name="Wang S."/>
            <person name="Sekimoto S."/>
            <person name="Aerts A.L."/>
            <person name="Choi C."/>
            <person name="Clum A."/>
            <person name="LaButti K.M."/>
            <person name="Lindquist E.A."/>
            <person name="Yee Ngan C."/>
            <person name="Ohm R.A."/>
            <person name="Salamov A.A."/>
            <person name="Grigoriev I.V."/>
            <person name="Spatafora J.W."/>
            <person name="Berbee M.L."/>
        </authorList>
    </citation>
    <scope>NUCLEOTIDE SEQUENCE [LARGE SCALE GENOMIC DNA]</scope>
    <source>
        <strain evidence="9 10">NRRL 28638</strain>
    </source>
</reference>
<dbReference type="PROSITE" id="PS50850">
    <property type="entry name" value="MFS"/>
    <property type="match status" value="1"/>
</dbReference>
<evidence type="ECO:0000256" key="5">
    <source>
        <dbReference type="ARBA" id="ARBA00023136"/>
    </source>
</evidence>
<dbReference type="Proteomes" id="UP000070444">
    <property type="component" value="Unassembled WGS sequence"/>
</dbReference>
<feature type="transmembrane region" description="Helical" evidence="6">
    <location>
        <begin position="312"/>
        <end position="331"/>
    </location>
</feature>
<keyword evidence="4 6" id="KW-1133">Transmembrane helix</keyword>
<dbReference type="InterPro" id="IPR020846">
    <property type="entry name" value="MFS_dom"/>
</dbReference>
<evidence type="ECO:0000256" key="6">
    <source>
        <dbReference type="SAM" id="Phobius"/>
    </source>
</evidence>
<evidence type="ECO:0000256" key="1">
    <source>
        <dbReference type="ARBA" id="ARBA00004127"/>
    </source>
</evidence>
<feature type="transmembrane region" description="Helical" evidence="6">
    <location>
        <begin position="475"/>
        <end position="498"/>
    </location>
</feature>
<dbReference type="Gene3D" id="1.20.1250.20">
    <property type="entry name" value="MFS general substrate transporter like domains"/>
    <property type="match status" value="1"/>
</dbReference>
<dbReference type="GO" id="GO:0022857">
    <property type="term" value="F:transmembrane transporter activity"/>
    <property type="evidence" value="ECO:0007669"/>
    <property type="project" value="InterPro"/>
</dbReference>
<evidence type="ECO:0000259" key="8">
    <source>
        <dbReference type="PROSITE" id="PS50850"/>
    </source>
</evidence>
<feature type="transmembrane region" description="Helical" evidence="6">
    <location>
        <begin position="275"/>
        <end position="292"/>
    </location>
</feature>
<feature type="transmembrane region" description="Helical" evidence="6">
    <location>
        <begin position="165"/>
        <end position="188"/>
    </location>
</feature>
<organism evidence="9 10">
    <name type="scientific">Conidiobolus coronatus (strain ATCC 28846 / CBS 209.66 / NRRL 28638)</name>
    <name type="common">Delacroixia coronata</name>
    <dbReference type="NCBI Taxonomy" id="796925"/>
    <lineage>
        <taxon>Eukaryota</taxon>
        <taxon>Fungi</taxon>
        <taxon>Fungi incertae sedis</taxon>
        <taxon>Zoopagomycota</taxon>
        <taxon>Entomophthoromycotina</taxon>
        <taxon>Entomophthoromycetes</taxon>
        <taxon>Entomophthorales</taxon>
        <taxon>Ancylistaceae</taxon>
        <taxon>Conidiobolus</taxon>
    </lineage>
</organism>
<feature type="transmembrane region" description="Helical" evidence="6">
    <location>
        <begin position="204"/>
        <end position="223"/>
    </location>
</feature>
<keyword evidence="7" id="KW-0732">Signal</keyword>
<dbReference type="GO" id="GO:0005886">
    <property type="term" value="C:plasma membrane"/>
    <property type="evidence" value="ECO:0007669"/>
    <property type="project" value="TreeGrafter"/>
</dbReference>
<dbReference type="OMA" id="THINTHE"/>
<feature type="transmembrane region" description="Helical" evidence="6">
    <location>
        <begin position="48"/>
        <end position="67"/>
    </location>
</feature>
<dbReference type="EMBL" id="KQ964441">
    <property type="protein sequence ID" value="KXN73099.1"/>
    <property type="molecule type" value="Genomic_DNA"/>
</dbReference>
<dbReference type="PANTHER" id="PTHR23501:SF191">
    <property type="entry name" value="VACUOLAR BASIC AMINO ACID TRANSPORTER 4"/>
    <property type="match status" value="1"/>
</dbReference>
<feature type="transmembrane region" description="Helical" evidence="6">
    <location>
        <begin position="103"/>
        <end position="124"/>
    </location>
</feature>